<dbReference type="AlphaFoldDB" id="A0A915ETK3"/>
<dbReference type="GO" id="GO:0003948">
    <property type="term" value="F:N4-(beta-N-acetylglucosaminyl)-L-asparaginase activity"/>
    <property type="evidence" value="ECO:0007669"/>
    <property type="project" value="TreeGrafter"/>
</dbReference>
<dbReference type="SUPFAM" id="SSF56235">
    <property type="entry name" value="N-terminal nucleophile aminohydrolases (Ntn hydrolases)"/>
    <property type="match status" value="1"/>
</dbReference>
<feature type="binding site" evidence="3">
    <location>
        <begin position="273"/>
        <end position="276"/>
    </location>
    <ligand>
        <name>substrate</name>
    </ligand>
</feature>
<reference evidence="7" key="1">
    <citation type="submission" date="2022-11" db="UniProtKB">
        <authorList>
            <consortium name="WormBaseParasite"/>
        </authorList>
    </citation>
    <scope>IDENTIFICATION</scope>
</reference>
<name>A0A915ETK3_9CEST</name>
<dbReference type="InterPro" id="IPR000246">
    <property type="entry name" value="Peptidase_T2"/>
</dbReference>
<evidence type="ECO:0000256" key="5">
    <source>
        <dbReference type="SAM" id="SignalP"/>
    </source>
</evidence>
<feature type="active site" description="Nucleophile" evidence="2">
    <location>
        <position position="245"/>
    </location>
</feature>
<dbReference type="WBParaSite" id="maker-E.canG7_contigs_2513-snap-gene-0.16-mRNA-1">
    <property type="protein sequence ID" value="maker-E.canG7_contigs_2513-snap-gene-0.16-mRNA-1"/>
    <property type="gene ID" value="EcG7_04764"/>
</dbReference>
<dbReference type="CDD" id="cd04513">
    <property type="entry name" value="Glycosylasparaginase"/>
    <property type="match status" value="1"/>
</dbReference>
<sequence length="389" mass="42012">MLQLFALSTLCCATVLATNHIVLWYQIRPYSGPTVINTWPWKEANDAAWGAIKAPTGSALAAVVAGCTAAEEGKNIASVGAGGSPDEDGNTTLSAMVMDGDSMNVGAVAEMGYIKEAAQVALGVLNSTRHTLLVGEAATRFAESLGYHRTNLSSNESTEVWKQWKSKDCQPNFRIPYSWIPNPRNSCGPYQFKNKSWADLDVKLYSYCQLITLDIDGQVLRLTFISQASLRRRQELGIDEANHDTIGVIALDRHGKMAVGLSTNGARFRIPGRVGDSPIPGAGGYADSRVGAAAGTGDGDIMMRFLLSFKAVELMKAGKHPNQACYISLRSVRQRGTWYGALIALRADGQYGAACVGFKDFAFIVQNEHSLRGGKVIKVKCIPPHDLHD</sequence>
<dbReference type="Proteomes" id="UP000887562">
    <property type="component" value="Unplaced"/>
</dbReference>
<evidence type="ECO:0000313" key="6">
    <source>
        <dbReference type="Proteomes" id="UP000887562"/>
    </source>
</evidence>
<feature type="chain" id="PRO_5038009274" evidence="5">
    <location>
        <begin position="18"/>
        <end position="389"/>
    </location>
</feature>
<keyword evidence="5" id="KW-0732">Signal</keyword>
<dbReference type="Gene3D" id="3.60.20.30">
    <property type="entry name" value="(Glycosyl)asparaginase"/>
    <property type="match status" value="1"/>
</dbReference>
<dbReference type="FunFam" id="3.60.20.30:FF:000005">
    <property type="entry name" value="N(4)-(Beta-N-acetylglucosaminyl)-L-asparaginase"/>
    <property type="match status" value="1"/>
</dbReference>
<accession>A0A915ETK3</accession>
<feature type="signal peptide" evidence="5">
    <location>
        <begin position="1"/>
        <end position="17"/>
    </location>
</feature>
<feature type="site" description="Cleavage; by autolysis" evidence="4">
    <location>
        <begin position="244"/>
        <end position="245"/>
    </location>
</feature>
<evidence type="ECO:0000313" key="7">
    <source>
        <dbReference type="WBParaSite" id="maker-E.canG7_contigs_2513-snap-gene-0.16-mRNA-1"/>
    </source>
</evidence>
<feature type="binding site" evidence="3">
    <location>
        <begin position="296"/>
        <end position="299"/>
    </location>
    <ligand>
        <name>substrate</name>
    </ligand>
</feature>
<proteinExistence type="inferred from homology"/>
<evidence type="ECO:0000256" key="1">
    <source>
        <dbReference type="ARBA" id="ARBA00010872"/>
    </source>
</evidence>
<evidence type="ECO:0000256" key="2">
    <source>
        <dbReference type="PIRSR" id="PIRSR600246-1"/>
    </source>
</evidence>
<keyword evidence="6" id="KW-1185">Reference proteome</keyword>
<comment type="similarity">
    <text evidence="1">Belongs to the Ntn-hydrolase family.</text>
</comment>
<dbReference type="PANTHER" id="PTHR10188:SF6">
    <property type="entry name" value="N(4)-(BETA-N-ACETYLGLUCOSAMINYL)-L-ASPARAGINASE"/>
    <property type="match status" value="1"/>
</dbReference>
<dbReference type="PANTHER" id="PTHR10188">
    <property type="entry name" value="L-ASPARAGINASE"/>
    <property type="match status" value="1"/>
</dbReference>
<organism evidence="6 7">
    <name type="scientific">Echinococcus canadensis</name>
    <dbReference type="NCBI Taxonomy" id="519352"/>
    <lineage>
        <taxon>Eukaryota</taxon>
        <taxon>Metazoa</taxon>
        <taxon>Spiralia</taxon>
        <taxon>Lophotrochozoa</taxon>
        <taxon>Platyhelminthes</taxon>
        <taxon>Cestoda</taxon>
        <taxon>Eucestoda</taxon>
        <taxon>Cyclophyllidea</taxon>
        <taxon>Taeniidae</taxon>
        <taxon>Echinococcus</taxon>
        <taxon>Echinococcus canadensis group</taxon>
    </lineage>
</organism>
<dbReference type="InterPro" id="IPR029055">
    <property type="entry name" value="Ntn_hydrolases_N"/>
</dbReference>
<dbReference type="Pfam" id="PF01112">
    <property type="entry name" value="Asparaginase_2"/>
    <property type="match status" value="1"/>
</dbReference>
<protein>
    <submittedName>
        <fullName evidence="7">N(4)-(Beta-N-acetylglucosaminyl)-L-asparaginase</fullName>
    </submittedName>
</protein>
<evidence type="ECO:0000256" key="3">
    <source>
        <dbReference type="PIRSR" id="PIRSR600246-2"/>
    </source>
</evidence>
<dbReference type="GO" id="GO:0005764">
    <property type="term" value="C:lysosome"/>
    <property type="evidence" value="ECO:0007669"/>
    <property type="project" value="TreeGrafter"/>
</dbReference>
<evidence type="ECO:0000256" key="4">
    <source>
        <dbReference type="PIRSR" id="PIRSR600246-3"/>
    </source>
</evidence>